<accession>A0A7R8YU74</accession>
<dbReference type="EMBL" id="LR899010">
    <property type="protein sequence ID" value="CAD7082484.1"/>
    <property type="molecule type" value="Genomic_DNA"/>
</dbReference>
<reference evidence="3 4" key="1">
    <citation type="submission" date="2020-11" db="EMBL/GenBank/DDBJ databases">
        <authorList>
            <person name="Wallbank WR R."/>
            <person name="Pardo Diaz C."/>
            <person name="Kozak K."/>
            <person name="Martin S."/>
            <person name="Jiggins C."/>
            <person name="Moest M."/>
            <person name="Warren A I."/>
            <person name="Generalovic N T."/>
            <person name="Byers J.R.P. K."/>
            <person name="Montejo-Kovacevich G."/>
            <person name="Yen C E."/>
        </authorList>
    </citation>
    <scope>NUCLEOTIDE SEQUENCE [LARGE SCALE GENOMIC DNA]</scope>
</reference>
<feature type="compositionally biased region" description="Polar residues" evidence="1">
    <location>
        <begin position="98"/>
        <end position="114"/>
    </location>
</feature>
<keyword evidence="4" id="KW-1185">Reference proteome</keyword>
<dbReference type="AlphaFoldDB" id="A0A7R8YU74"/>
<sequence>MATVLLLSISGMKTLPLIILVLAVLAPSIWVSTFPIDREESEPYVRLARQADETPGVSTGAEAGEGGTGNDAGTSEGEDYTDSNGGGSDSTGGDGGTVSNESQDTGGGVTSPSTSNGQSSGNGVGSSGGNVGGGRGNGGGASGRRGNGRREVIDVVETLEEIVVVEIDDKTVEDDQIVVIDGGWKQKSRLIRLFFSSFEINVFINIIAMSLDIPKMCAPSFRSNMIKLNSIKGSPPSASMVVKGTCH</sequence>
<evidence type="ECO:0000256" key="2">
    <source>
        <dbReference type="SAM" id="Phobius"/>
    </source>
</evidence>
<evidence type="ECO:0000313" key="4">
    <source>
        <dbReference type="Proteomes" id="UP000594454"/>
    </source>
</evidence>
<feature type="compositionally biased region" description="Gly residues" evidence="1">
    <location>
        <begin position="120"/>
        <end position="145"/>
    </location>
</feature>
<keyword evidence="2" id="KW-0812">Transmembrane</keyword>
<keyword evidence="2" id="KW-1133">Transmembrane helix</keyword>
<feature type="compositionally biased region" description="Gly residues" evidence="1">
    <location>
        <begin position="84"/>
        <end position="96"/>
    </location>
</feature>
<proteinExistence type="predicted"/>
<keyword evidence="2" id="KW-0472">Membrane</keyword>
<feature type="transmembrane region" description="Helical" evidence="2">
    <location>
        <begin position="15"/>
        <end position="36"/>
    </location>
</feature>
<evidence type="ECO:0000313" key="3">
    <source>
        <dbReference type="EMBL" id="CAD7082484.1"/>
    </source>
</evidence>
<evidence type="ECO:0000256" key="1">
    <source>
        <dbReference type="SAM" id="MobiDB-lite"/>
    </source>
</evidence>
<gene>
    <name evidence="3" type="ORF">HERILL_LOCUS5517</name>
</gene>
<feature type="region of interest" description="Disordered" evidence="1">
    <location>
        <begin position="49"/>
        <end position="147"/>
    </location>
</feature>
<name>A0A7R8YU74_HERIL</name>
<organism evidence="3 4">
    <name type="scientific">Hermetia illucens</name>
    <name type="common">Black soldier fly</name>
    <dbReference type="NCBI Taxonomy" id="343691"/>
    <lineage>
        <taxon>Eukaryota</taxon>
        <taxon>Metazoa</taxon>
        <taxon>Ecdysozoa</taxon>
        <taxon>Arthropoda</taxon>
        <taxon>Hexapoda</taxon>
        <taxon>Insecta</taxon>
        <taxon>Pterygota</taxon>
        <taxon>Neoptera</taxon>
        <taxon>Endopterygota</taxon>
        <taxon>Diptera</taxon>
        <taxon>Brachycera</taxon>
        <taxon>Stratiomyomorpha</taxon>
        <taxon>Stratiomyidae</taxon>
        <taxon>Hermetiinae</taxon>
        <taxon>Hermetia</taxon>
    </lineage>
</organism>
<protein>
    <submittedName>
        <fullName evidence="3">Uncharacterized protein</fullName>
    </submittedName>
</protein>
<dbReference type="Proteomes" id="UP000594454">
    <property type="component" value="Chromosome 2"/>
</dbReference>
<dbReference type="InParanoid" id="A0A7R8YU74"/>